<dbReference type="Pfam" id="PF01966">
    <property type="entry name" value="HD"/>
    <property type="match status" value="1"/>
</dbReference>
<name>A0A916WBV5_9BACI</name>
<dbReference type="InterPro" id="IPR006674">
    <property type="entry name" value="HD_domain"/>
</dbReference>
<dbReference type="PROSITE" id="PS51831">
    <property type="entry name" value="HD"/>
    <property type="match status" value="1"/>
</dbReference>
<dbReference type="Gene3D" id="1.10.3210.10">
    <property type="entry name" value="Hypothetical protein af1432"/>
    <property type="match status" value="1"/>
</dbReference>
<dbReference type="AlphaFoldDB" id="A0A916WBV5"/>
<keyword evidence="3" id="KW-1185">Reference proteome</keyword>
<proteinExistence type="predicted"/>
<dbReference type="RefSeq" id="WP_188385684.1">
    <property type="nucleotide sequence ID" value="NZ_BMEY01000020.1"/>
</dbReference>
<evidence type="ECO:0000313" key="2">
    <source>
        <dbReference type="EMBL" id="GGA86679.1"/>
    </source>
</evidence>
<reference evidence="2" key="2">
    <citation type="submission" date="2020-09" db="EMBL/GenBank/DDBJ databases">
        <authorList>
            <person name="Sun Q."/>
            <person name="Zhou Y."/>
        </authorList>
    </citation>
    <scope>NUCLEOTIDE SEQUENCE</scope>
    <source>
        <strain evidence="2">CGMCC 1.12408</strain>
    </source>
</reference>
<accession>A0A916WBV5</accession>
<protein>
    <submittedName>
        <fullName evidence="2">Phosphohydrolase YueE</fullName>
    </submittedName>
</protein>
<gene>
    <name evidence="2" type="primary">yueE</name>
    <name evidence="2" type="ORF">GCM10008025_31940</name>
</gene>
<feature type="domain" description="HD" evidence="1">
    <location>
        <begin position="23"/>
        <end position="139"/>
    </location>
</feature>
<evidence type="ECO:0000259" key="1">
    <source>
        <dbReference type="PROSITE" id="PS51831"/>
    </source>
</evidence>
<dbReference type="SMART" id="SM00471">
    <property type="entry name" value="HDc"/>
    <property type="match status" value="1"/>
</dbReference>
<organism evidence="2 3">
    <name type="scientific">Ornithinibacillus halotolerans</name>
    <dbReference type="NCBI Taxonomy" id="1274357"/>
    <lineage>
        <taxon>Bacteria</taxon>
        <taxon>Bacillati</taxon>
        <taxon>Bacillota</taxon>
        <taxon>Bacilli</taxon>
        <taxon>Bacillales</taxon>
        <taxon>Bacillaceae</taxon>
        <taxon>Ornithinibacillus</taxon>
    </lineage>
</organism>
<evidence type="ECO:0000313" key="3">
    <source>
        <dbReference type="Proteomes" id="UP000613512"/>
    </source>
</evidence>
<dbReference type="CDD" id="cd00077">
    <property type="entry name" value="HDc"/>
    <property type="match status" value="1"/>
</dbReference>
<dbReference type="EMBL" id="BMEY01000020">
    <property type="protein sequence ID" value="GGA86679.1"/>
    <property type="molecule type" value="Genomic_DNA"/>
</dbReference>
<dbReference type="InterPro" id="IPR003607">
    <property type="entry name" value="HD/PDEase_dom"/>
</dbReference>
<dbReference type="SUPFAM" id="SSF109604">
    <property type="entry name" value="HD-domain/PDEase-like"/>
    <property type="match status" value="1"/>
</dbReference>
<reference evidence="2" key="1">
    <citation type="journal article" date="2014" name="Int. J. Syst. Evol. Microbiol.">
        <title>Complete genome sequence of Corynebacterium casei LMG S-19264T (=DSM 44701T), isolated from a smear-ripened cheese.</title>
        <authorList>
            <consortium name="US DOE Joint Genome Institute (JGI-PGF)"/>
            <person name="Walter F."/>
            <person name="Albersmeier A."/>
            <person name="Kalinowski J."/>
            <person name="Ruckert C."/>
        </authorList>
    </citation>
    <scope>NUCLEOTIDE SEQUENCE</scope>
    <source>
        <strain evidence="2">CGMCC 1.12408</strain>
    </source>
</reference>
<comment type="caution">
    <text evidence="2">The sequence shown here is derived from an EMBL/GenBank/DDBJ whole genome shotgun (WGS) entry which is preliminary data.</text>
</comment>
<dbReference type="Proteomes" id="UP000613512">
    <property type="component" value="Unassembled WGS sequence"/>
</dbReference>
<sequence>MRYVTLTDIYHHSITQKYVRRSGMAHAISVAHHAFDLAVKQEVNPDWAAKAGFLHDIGHYEWYSDGEWDYNLYREYDIHPIKGAERAHKLLVRLGEDKYAAKEIAHAILFHTDSALPQGEFQFSPLQKIVHLADEMDKQPGNLHHYRNIDNREELALIQQLDQKVEHYFSSISTKHQG</sequence>